<keyword evidence="3" id="KW-0732">Signal</keyword>
<comment type="similarity">
    <text evidence="1">Belongs to the peptidase M16 family.</text>
</comment>
<evidence type="ECO:0000313" key="7">
    <source>
        <dbReference type="Proteomes" id="UP000249842"/>
    </source>
</evidence>
<dbReference type="InterPro" id="IPR007863">
    <property type="entry name" value="Peptidase_M16_C"/>
</dbReference>
<reference evidence="7" key="1">
    <citation type="submission" date="2018-05" db="EMBL/GenBank/DDBJ databases">
        <authorList>
            <person name="Li X."/>
        </authorList>
    </citation>
    <scope>NUCLEOTIDE SEQUENCE [LARGE SCALE GENOMIC DNA]</scope>
    <source>
        <strain evidence="7">HKS-05</strain>
    </source>
</reference>
<name>A0A328AY74_9CAUL</name>
<feature type="domain" description="Peptidase M16 N-terminal" evidence="4">
    <location>
        <begin position="512"/>
        <end position="634"/>
    </location>
</feature>
<dbReference type="EMBL" id="QFYP01000001">
    <property type="protein sequence ID" value="RAK59547.1"/>
    <property type="molecule type" value="Genomic_DNA"/>
</dbReference>
<dbReference type="Pfam" id="PF00675">
    <property type="entry name" value="Peptidase_M16"/>
    <property type="match status" value="2"/>
</dbReference>
<feature type="domain" description="Peptidase M16 N-terminal" evidence="4">
    <location>
        <begin position="51"/>
        <end position="192"/>
    </location>
</feature>
<comment type="caution">
    <text evidence="6">The sequence shown here is derived from an EMBL/GenBank/DDBJ whole genome shotgun (WGS) entry which is preliminary data.</text>
</comment>
<dbReference type="InterPro" id="IPR050361">
    <property type="entry name" value="MPP/UQCRC_Complex"/>
</dbReference>
<evidence type="ECO:0000256" key="2">
    <source>
        <dbReference type="ARBA" id="ARBA00023049"/>
    </source>
</evidence>
<keyword evidence="2" id="KW-0378">Hydrolase</keyword>
<evidence type="ECO:0000259" key="4">
    <source>
        <dbReference type="Pfam" id="PF00675"/>
    </source>
</evidence>
<proteinExistence type="inferred from homology"/>
<accession>A0A328AY74</accession>
<dbReference type="Pfam" id="PF05193">
    <property type="entry name" value="Peptidase_M16_C"/>
    <property type="match status" value="2"/>
</dbReference>
<keyword evidence="2" id="KW-0645">Protease</keyword>
<dbReference type="RefSeq" id="WP_111456840.1">
    <property type="nucleotide sequence ID" value="NZ_QFYP01000001.1"/>
</dbReference>
<feature type="signal peptide" evidence="3">
    <location>
        <begin position="1"/>
        <end position="25"/>
    </location>
</feature>
<keyword evidence="2" id="KW-0482">Metalloprotease</keyword>
<dbReference type="PANTHER" id="PTHR11851">
    <property type="entry name" value="METALLOPROTEASE"/>
    <property type="match status" value="1"/>
</dbReference>
<feature type="domain" description="Peptidase M16 C-terminal" evidence="5">
    <location>
        <begin position="204"/>
        <end position="383"/>
    </location>
</feature>
<feature type="chain" id="PRO_5016283413" evidence="3">
    <location>
        <begin position="26"/>
        <end position="944"/>
    </location>
</feature>
<dbReference type="OrthoDB" id="9811314at2"/>
<sequence>MLRTARAAGLALFLATTALAPAALAQSPPTATVPPIVYKQRTLPNGLQVFTSLDRTTPNVTVQVWYGVGSKDDPRGRSGFAHLFEHMMFKATKDLPAESFDRLTEDVGGMNNASTWDDFTNYYEVVPANHLERLVWAEAERMGSLVIDEPNFKSERDVVKEELRQRVLASPYGRLFSLYVPEATYTTHPYHRPGIGSIEELDAATIDDVRAFHQAYYRPDNAALIVVGNFDEAKLDVWIDRYLGPLKKPAQPIRRVTAVEPPRTSPGVFEGYGPNVPLPALAITWLTVKASDPDAPALKVLDAILSAGKSSRLYNSLVYDQQVATEIFSNADLPQQPGNFMVGAVMASGHNLAQGESALLAQVKRLRDAPPSAAELDEAKNELVAGKLRERETIDGRGFALGYALRINGDAAKANTELADLQAVTAADVQRVARKYLADDRRMTIRYRPESERPKGEVAAAPPAPPKMVAKYAGPVFALAPAGKRQAPPPIAAPVQPVLPQPAERTLANGLRVIVAHSTELPLVTADLTVKTGAWADPQGLSGATGMTAGMLTEGTTTRSAQEIARQVEALGATLDSAAGLESSSVTLNVMPDMLNAAMAIMADVARNPAFKAEELDRQRQLALDGLQVAYQEPGQVTGFAAAPVVFGGTPFGHVTTGTPASIPRIKPADLTAIHQAWFRPDNAILVLTGDITADQGFALAQQAFGDWARPASPLPPAPAITPQPHARAVAIDLPGAGQAAVTVVKPAIPRSDPDYYPGIVANTVLGGGYSARLNQEIRIKRGLSYGASSRLSANRTTGSFRAAAQTKNESAPQVLELITQEMTKLAAAPAGAEELKARKSVLVGGYGRELATTDGLANILGNLALYGVPLDEITRYTAKVEAVSSAQVQDFAGRRLDPGSASVIVAGDAKAFAAPLKARLPNLETIPLDQLDLDSPSLRKAGS</sequence>
<dbReference type="AlphaFoldDB" id="A0A328AY74"/>
<protein>
    <submittedName>
        <fullName evidence="6">Insulinase family protein</fullName>
    </submittedName>
</protein>
<dbReference type="GO" id="GO:0008237">
    <property type="term" value="F:metallopeptidase activity"/>
    <property type="evidence" value="ECO:0007669"/>
    <property type="project" value="UniProtKB-KW"/>
</dbReference>
<feature type="domain" description="Peptidase M16 C-terminal" evidence="5">
    <location>
        <begin position="666"/>
        <end position="841"/>
    </location>
</feature>
<dbReference type="PANTHER" id="PTHR11851:SF49">
    <property type="entry name" value="MITOCHONDRIAL-PROCESSING PEPTIDASE SUBUNIT ALPHA"/>
    <property type="match status" value="1"/>
</dbReference>
<evidence type="ECO:0000259" key="5">
    <source>
        <dbReference type="Pfam" id="PF05193"/>
    </source>
</evidence>
<dbReference type="Gene3D" id="3.30.830.10">
    <property type="entry name" value="Metalloenzyme, LuxS/M16 peptidase-like"/>
    <property type="match status" value="4"/>
</dbReference>
<dbReference type="SUPFAM" id="SSF63411">
    <property type="entry name" value="LuxS/MPP-like metallohydrolase"/>
    <property type="match status" value="4"/>
</dbReference>
<dbReference type="InterPro" id="IPR011765">
    <property type="entry name" value="Pept_M16_N"/>
</dbReference>
<evidence type="ECO:0000313" key="6">
    <source>
        <dbReference type="EMBL" id="RAK59547.1"/>
    </source>
</evidence>
<dbReference type="InterPro" id="IPR011249">
    <property type="entry name" value="Metalloenz_LuxS/M16"/>
</dbReference>
<gene>
    <name evidence="6" type="ORF">DJ021_06890</name>
</gene>
<dbReference type="Proteomes" id="UP000249842">
    <property type="component" value="Unassembled WGS sequence"/>
</dbReference>
<keyword evidence="7" id="KW-1185">Reference proteome</keyword>
<evidence type="ECO:0000256" key="3">
    <source>
        <dbReference type="SAM" id="SignalP"/>
    </source>
</evidence>
<evidence type="ECO:0000256" key="1">
    <source>
        <dbReference type="ARBA" id="ARBA00007261"/>
    </source>
</evidence>
<dbReference type="GO" id="GO:0046872">
    <property type="term" value="F:metal ion binding"/>
    <property type="evidence" value="ECO:0007669"/>
    <property type="project" value="InterPro"/>
</dbReference>
<organism evidence="6 7">
    <name type="scientific">Phenylobacterium hankyongense</name>
    <dbReference type="NCBI Taxonomy" id="1813876"/>
    <lineage>
        <taxon>Bacteria</taxon>
        <taxon>Pseudomonadati</taxon>
        <taxon>Pseudomonadota</taxon>
        <taxon>Alphaproteobacteria</taxon>
        <taxon>Caulobacterales</taxon>
        <taxon>Caulobacteraceae</taxon>
        <taxon>Phenylobacterium</taxon>
    </lineage>
</organism>